<dbReference type="OrthoDB" id="9809364at2"/>
<comment type="similarity">
    <text evidence="1">Belongs to the TolB family.</text>
</comment>
<dbReference type="Proteomes" id="UP000321721">
    <property type="component" value="Unassembled WGS sequence"/>
</dbReference>
<feature type="signal peptide" evidence="3">
    <location>
        <begin position="1"/>
        <end position="22"/>
    </location>
</feature>
<gene>
    <name evidence="4" type="ORF">FRY74_07665</name>
</gene>
<dbReference type="InterPro" id="IPR011659">
    <property type="entry name" value="WD40"/>
</dbReference>
<dbReference type="Pfam" id="PF13181">
    <property type="entry name" value="TPR_8"/>
    <property type="match status" value="1"/>
</dbReference>
<keyword evidence="5" id="KW-1185">Reference proteome</keyword>
<evidence type="ECO:0000256" key="2">
    <source>
        <dbReference type="PROSITE-ProRule" id="PRU00339"/>
    </source>
</evidence>
<reference evidence="4 5" key="1">
    <citation type="submission" date="2019-08" db="EMBL/GenBank/DDBJ databases">
        <title>Genome of Vicingus serpentipes NCIMB 15042.</title>
        <authorList>
            <person name="Bowman J.P."/>
        </authorList>
    </citation>
    <scope>NUCLEOTIDE SEQUENCE [LARGE SCALE GENOMIC DNA]</scope>
    <source>
        <strain evidence="4 5">NCIMB 15042</strain>
    </source>
</reference>
<name>A0A5C6RSH8_9FLAO</name>
<evidence type="ECO:0000256" key="3">
    <source>
        <dbReference type="SAM" id="SignalP"/>
    </source>
</evidence>
<dbReference type="InterPro" id="IPR019734">
    <property type="entry name" value="TPR_rpt"/>
</dbReference>
<protein>
    <submittedName>
        <fullName evidence="4">Tetratricopeptide repeat protein</fullName>
    </submittedName>
</protein>
<dbReference type="RefSeq" id="WP_147100197.1">
    <property type="nucleotide sequence ID" value="NZ_VOOS01000003.1"/>
</dbReference>
<dbReference type="Gene3D" id="2.60.40.1120">
    <property type="entry name" value="Carboxypeptidase-like, regulatory domain"/>
    <property type="match status" value="1"/>
</dbReference>
<dbReference type="PANTHER" id="PTHR36842:SF1">
    <property type="entry name" value="PROTEIN TOLB"/>
    <property type="match status" value="1"/>
</dbReference>
<evidence type="ECO:0000313" key="5">
    <source>
        <dbReference type="Proteomes" id="UP000321721"/>
    </source>
</evidence>
<organism evidence="4 5">
    <name type="scientific">Vicingus serpentipes</name>
    <dbReference type="NCBI Taxonomy" id="1926625"/>
    <lineage>
        <taxon>Bacteria</taxon>
        <taxon>Pseudomonadati</taxon>
        <taxon>Bacteroidota</taxon>
        <taxon>Flavobacteriia</taxon>
        <taxon>Flavobacteriales</taxon>
        <taxon>Vicingaceae</taxon>
        <taxon>Vicingus</taxon>
    </lineage>
</organism>
<dbReference type="Gene3D" id="2.120.10.30">
    <property type="entry name" value="TolB, C-terminal domain"/>
    <property type="match status" value="1"/>
</dbReference>
<dbReference type="SUPFAM" id="SSF82171">
    <property type="entry name" value="DPP6 N-terminal domain-like"/>
    <property type="match status" value="1"/>
</dbReference>
<dbReference type="EMBL" id="VOOS01000003">
    <property type="protein sequence ID" value="TXB65291.1"/>
    <property type="molecule type" value="Genomic_DNA"/>
</dbReference>
<dbReference type="Gene3D" id="1.25.40.10">
    <property type="entry name" value="Tetratricopeptide repeat domain"/>
    <property type="match status" value="1"/>
</dbReference>
<dbReference type="AlphaFoldDB" id="A0A5C6RSH8"/>
<dbReference type="PANTHER" id="PTHR36842">
    <property type="entry name" value="PROTEIN TOLB HOMOLOG"/>
    <property type="match status" value="1"/>
</dbReference>
<comment type="caution">
    <text evidence="4">The sequence shown here is derived from an EMBL/GenBank/DDBJ whole genome shotgun (WGS) entry which is preliminary data.</text>
</comment>
<sequence>MKNKFTLLLSLILSLNSFVLNAQDKTTGKIGYKMKMSEARHEYLNGNIRGGLLIYRELLKEFTNDAMVNYRMGECYLDLKEWSLAVEYLQNAKNIDENVVPELYYQLGVAYHRNNQLDNASEAFNTYLPKSKKRDREVYDVNTMLTQVDFAKKMINSPVKVEITNLGKNINSRGGDYSPSISADGKTLIFTSRRSDTKGGGVDKAGDYKYFEDIYLSEWDSAKGDWGKAQPIEGKLNTEGHDASLSISPDGSQIFIYRNDGKIYIGDIFVSKKRTSGSWGNPKDMEKPINSSYFESSASLSADGNKLYFVSEREGNKNGAQGRGDIYVVEKITKSTWGEPKNLGPIINTPKDEISVFIHPDGKTLFFSSKGHLSMGGYDIFMSKLQMDGTWSKPENLGYPINTIDDDVHFILSTDGRIGHYSTVRTDGLGERDIYKIDLSNYDLLKGVQVNLSILKGRISSTNKDESVQGEIEFKNDKGEVVAKTNADDEGNYFITLSGNQKYSLLINAEGFESKTSEVSLPLGETTTHIQVENYQMTPVVGQ</sequence>
<evidence type="ECO:0000313" key="4">
    <source>
        <dbReference type="EMBL" id="TXB65291.1"/>
    </source>
</evidence>
<dbReference type="Pfam" id="PF07676">
    <property type="entry name" value="PD40"/>
    <property type="match status" value="4"/>
</dbReference>
<keyword evidence="2" id="KW-0802">TPR repeat</keyword>
<proteinExistence type="inferred from homology"/>
<keyword evidence="3" id="KW-0732">Signal</keyword>
<feature type="repeat" description="TPR" evidence="2">
    <location>
        <begin position="101"/>
        <end position="134"/>
    </location>
</feature>
<feature type="chain" id="PRO_5023082252" evidence="3">
    <location>
        <begin position="23"/>
        <end position="543"/>
    </location>
</feature>
<evidence type="ECO:0000256" key="1">
    <source>
        <dbReference type="ARBA" id="ARBA00009820"/>
    </source>
</evidence>
<dbReference type="SMART" id="SM00028">
    <property type="entry name" value="TPR"/>
    <property type="match status" value="2"/>
</dbReference>
<dbReference type="InterPro" id="IPR011990">
    <property type="entry name" value="TPR-like_helical_dom_sf"/>
</dbReference>
<dbReference type="InterPro" id="IPR011042">
    <property type="entry name" value="6-blade_b-propeller_TolB-like"/>
</dbReference>
<dbReference type="PROSITE" id="PS50005">
    <property type="entry name" value="TPR"/>
    <property type="match status" value="2"/>
</dbReference>
<feature type="repeat" description="TPR" evidence="2">
    <location>
        <begin position="66"/>
        <end position="99"/>
    </location>
</feature>
<dbReference type="SUPFAM" id="SSF48452">
    <property type="entry name" value="TPR-like"/>
    <property type="match status" value="1"/>
</dbReference>
<accession>A0A5C6RSH8</accession>